<keyword evidence="2" id="KW-1185">Reference proteome</keyword>
<evidence type="ECO:0000313" key="2">
    <source>
        <dbReference type="Proteomes" id="UP000076128"/>
    </source>
</evidence>
<accession>A0A159Z8S4</accession>
<protein>
    <submittedName>
        <fullName evidence="1">Uncharacterized protein</fullName>
    </submittedName>
</protein>
<evidence type="ECO:0000313" key="1">
    <source>
        <dbReference type="EMBL" id="AMY71080.1"/>
    </source>
</evidence>
<dbReference type="EMBL" id="CP012661">
    <property type="protein sequence ID" value="AMY71080.1"/>
    <property type="molecule type" value="Genomic_DNA"/>
</dbReference>
<proteinExistence type="predicted"/>
<dbReference type="STRING" id="1335048.AKL17_3858"/>
<organism evidence="1 2">
    <name type="scientific">Frigidibacter mobilis</name>
    <dbReference type="NCBI Taxonomy" id="1335048"/>
    <lineage>
        <taxon>Bacteria</taxon>
        <taxon>Pseudomonadati</taxon>
        <taxon>Pseudomonadota</taxon>
        <taxon>Alphaproteobacteria</taxon>
        <taxon>Rhodobacterales</taxon>
        <taxon>Paracoccaceae</taxon>
        <taxon>Frigidibacter</taxon>
    </lineage>
</organism>
<dbReference type="AlphaFoldDB" id="A0A159Z8S4"/>
<dbReference type="KEGG" id="daa:AKL17_3858"/>
<gene>
    <name evidence="1" type="ORF">AKL17_3858</name>
</gene>
<sequence>MNKRLRPRLDERQWQVMTLRHWATNLSREA</sequence>
<reference evidence="1 2" key="1">
    <citation type="submission" date="2015-09" db="EMBL/GenBank/DDBJ databases">
        <title>Complete genome sequence of Defluviimonas alba cai42t isolated from an oilfield in Xinjiang.</title>
        <authorList>
            <person name="Geng S."/>
            <person name="Pan X."/>
            <person name="Wu X."/>
        </authorList>
    </citation>
    <scope>NUCLEOTIDE SEQUENCE [LARGE SCALE GENOMIC DNA]</scope>
    <source>
        <strain evidence="2">cai42</strain>
    </source>
</reference>
<name>A0A159Z8S4_9RHOB</name>
<dbReference type="Proteomes" id="UP000076128">
    <property type="component" value="Chromosome"/>
</dbReference>